<feature type="domain" description="Blue (type 1) copper" evidence="5">
    <location>
        <begin position="123"/>
        <end position="213"/>
    </location>
</feature>
<keyword evidence="4" id="KW-0186">Copper</keyword>
<comment type="caution">
    <text evidence="6">The sequence shown here is derived from an EMBL/GenBank/DDBJ whole genome shotgun (WGS) entry which is preliminary data.</text>
</comment>
<name>A0ABD5UKR7_9EURY</name>
<dbReference type="InterPro" id="IPR006311">
    <property type="entry name" value="TAT_signal"/>
</dbReference>
<dbReference type="Proteomes" id="UP001596333">
    <property type="component" value="Unassembled WGS sequence"/>
</dbReference>
<dbReference type="InterPro" id="IPR000923">
    <property type="entry name" value="BlueCu_1"/>
</dbReference>
<dbReference type="PROSITE" id="PS51318">
    <property type="entry name" value="TAT"/>
    <property type="match status" value="1"/>
</dbReference>
<evidence type="ECO:0000256" key="2">
    <source>
        <dbReference type="ARBA" id="ARBA00022723"/>
    </source>
</evidence>
<keyword evidence="7" id="KW-1185">Reference proteome</keyword>
<protein>
    <submittedName>
        <fullName evidence="6">Plastocyanin/azurin family copper-binding protein</fullName>
    </submittedName>
</protein>
<reference evidence="6 7" key="1">
    <citation type="journal article" date="2019" name="Int. J. Syst. Evol. Microbiol.">
        <title>The Global Catalogue of Microorganisms (GCM) 10K type strain sequencing project: providing services to taxonomists for standard genome sequencing and annotation.</title>
        <authorList>
            <consortium name="The Broad Institute Genomics Platform"/>
            <consortium name="The Broad Institute Genome Sequencing Center for Infectious Disease"/>
            <person name="Wu L."/>
            <person name="Ma J."/>
        </authorList>
    </citation>
    <scope>NUCLEOTIDE SEQUENCE [LARGE SCALE GENOMIC DNA]</scope>
    <source>
        <strain evidence="6 7">Y73</strain>
    </source>
</reference>
<evidence type="ECO:0000256" key="1">
    <source>
        <dbReference type="ARBA" id="ARBA00022448"/>
    </source>
</evidence>
<evidence type="ECO:0000313" key="7">
    <source>
        <dbReference type="Proteomes" id="UP001596333"/>
    </source>
</evidence>
<dbReference type="RefSeq" id="WP_379767289.1">
    <property type="nucleotide sequence ID" value="NZ_JBHSXI010000009.1"/>
</dbReference>
<dbReference type="Gene3D" id="2.60.40.420">
    <property type="entry name" value="Cupredoxins - blue copper proteins"/>
    <property type="match status" value="1"/>
</dbReference>
<dbReference type="EMBL" id="JBHSXI010000009">
    <property type="protein sequence ID" value="MFC6889095.1"/>
    <property type="molecule type" value="Genomic_DNA"/>
</dbReference>
<evidence type="ECO:0000259" key="5">
    <source>
        <dbReference type="Pfam" id="PF00127"/>
    </source>
</evidence>
<organism evidence="6 7">
    <name type="scientific">Halorubrum trueperi</name>
    <dbReference type="NCBI Taxonomy" id="2004704"/>
    <lineage>
        <taxon>Archaea</taxon>
        <taxon>Methanobacteriati</taxon>
        <taxon>Methanobacteriota</taxon>
        <taxon>Stenosarchaea group</taxon>
        <taxon>Halobacteria</taxon>
        <taxon>Halobacteriales</taxon>
        <taxon>Haloferacaceae</taxon>
        <taxon>Halorubrum</taxon>
    </lineage>
</organism>
<dbReference type="AlphaFoldDB" id="A0ABD5UKR7"/>
<evidence type="ECO:0000313" key="6">
    <source>
        <dbReference type="EMBL" id="MFC6889095.1"/>
    </source>
</evidence>
<keyword evidence="3" id="KW-0249">Electron transport</keyword>
<dbReference type="InterPro" id="IPR008972">
    <property type="entry name" value="Cupredoxin"/>
</dbReference>
<dbReference type="PROSITE" id="PS00196">
    <property type="entry name" value="COPPER_BLUE"/>
    <property type="match status" value="1"/>
</dbReference>
<proteinExistence type="predicted"/>
<evidence type="ECO:0000256" key="3">
    <source>
        <dbReference type="ARBA" id="ARBA00022982"/>
    </source>
</evidence>
<evidence type="ECO:0000256" key="4">
    <source>
        <dbReference type="ARBA" id="ARBA00023008"/>
    </source>
</evidence>
<dbReference type="Pfam" id="PF00127">
    <property type="entry name" value="Copper-bind"/>
    <property type="match status" value="1"/>
</dbReference>
<keyword evidence="1" id="KW-0813">Transport</keyword>
<dbReference type="SUPFAM" id="SSF49503">
    <property type="entry name" value="Cupredoxins"/>
    <property type="match status" value="1"/>
</dbReference>
<dbReference type="InterPro" id="IPR028871">
    <property type="entry name" value="BlueCu_1_BS"/>
</dbReference>
<keyword evidence="2" id="KW-0479">Metal-binding</keyword>
<dbReference type="GO" id="GO:0046872">
    <property type="term" value="F:metal ion binding"/>
    <property type="evidence" value="ECO:0007669"/>
    <property type="project" value="UniProtKB-KW"/>
</dbReference>
<gene>
    <name evidence="6" type="ORF">ACFQEY_08720</name>
</gene>
<sequence>MVANDKSTSNEESNGIIDRSRRNVLKITGAGAGLATLGAFSMTGAGQEDETTPTDDSGASDHFIADLTDPVFGYPLAQGETEDLSVEHVVDVMVQEGSGDHESFPEEPDEDAPGELLEVPAEFFFDPVGLHVEPSEVVHFNDVSGLHTVTAFHDKFVDGDLQIPNRVPEDVPGFTSPPMMPGESWVYQFNEKGVYDYFCFPHLGLGMVGRIVVFDPEEDDVESEEFSAPEGELFPNDERVLSAEELEPANIVEQGSVAWADLTISEQSPAENGTETETES</sequence>
<accession>A0ABD5UKR7</accession>